<dbReference type="OrthoDB" id="722566at2759"/>
<sequence>MSRLAELPEDLLLHQLRYFSAKGLARLSVTNKYFNKICMDDSLWHNVCRSYGVTELGNWPGKTFKSLYYLLLSKWGWLLGLWFGNFPTIGDLVQVVWVPEEGALVASRIECINTYNMRMEQLLPVNPNVLIYELHTSFKYRRLFVISLDATTSDITTLCHYPDLLIRLDDDTWVPMDNRTGIDLRQCHRANVSKVSFYSHPKTGLWVSLPEQWELDYTNQDSPQMSKRPCFSWRCSRHCHECSRFQVRMFVPSLAKLFPFEVNPSASSPLQGLWVGTYGPHGCEILLFNYDEQGSQLLASKITGDINVPRGEITFLVDFGRELVDASNVLFRGYRVYAGQGQIASNSFLNSRMIDIECMHRFPCRMIGILIRFIRIGIWISNDEIAVYWCDLHLLGRYLRVTDNQSRFVSRISTPLAH</sequence>
<dbReference type="UniPathway" id="UPA00143"/>
<keyword evidence="5" id="KW-1185">Reference proteome</keyword>
<feature type="domain" description="F-box" evidence="3">
    <location>
        <begin position="1"/>
        <end position="47"/>
    </location>
</feature>
<evidence type="ECO:0000313" key="5">
    <source>
        <dbReference type="Proteomes" id="UP000193498"/>
    </source>
</evidence>
<evidence type="ECO:0000259" key="3">
    <source>
        <dbReference type="PROSITE" id="PS50181"/>
    </source>
</evidence>
<dbReference type="Pfam" id="PF12937">
    <property type="entry name" value="F-box-like"/>
    <property type="match status" value="1"/>
</dbReference>
<dbReference type="InterPro" id="IPR001810">
    <property type="entry name" value="F-box_dom"/>
</dbReference>
<accession>A0A1Y1XAU5</accession>
<keyword evidence="2" id="KW-0833">Ubl conjugation pathway</keyword>
<comment type="pathway">
    <text evidence="1">Protein modification; protein ubiquitination.</text>
</comment>
<dbReference type="Gene3D" id="1.20.1280.50">
    <property type="match status" value="1"/>
</dbReference>
<dbReference type="PROSITE" id="PS50181">
    <property type="entry name" value="FBOX"/>
    <property type="match status" value="1"/>
</dbReference>
<organism evidence="4 5">
    <name type="scientific">Basidiobolus meristosporus CBS 931.73</name>
    <dbReference type="NCBI Taxonomy" id="1314790"/>
    <lineage>
        <taxon>Eukaryota</taxon>
        <taxon>Fungi</taxon>
        <taxon>Fungi incertae sedis</taxon>
        <taxon>Zoopagomycota</taxon>
        <taxon>Entomophthoromycotina</taxon>
        <taxon>Basidiobolomycetes</taxon>
        <taxon>Basidiobolales</taxon>
        <taxon>Basidiobolaceae</taxon>
        <taxon>Basidiobolus</taxon>
    </lineage>
</organism>
<protein>
    <recommendedName>
        <fullName evidence="3">F-box domain-containing protein</fullName>
    </recommendedName>
</protein>
<dbReference type="PANTHER" id="PTHR10706">
    <property type="entry name" value="F-BOX FAMILY PROTEIN"/>
    <property type="match status" value="1"/>
</dbReference>
<evidence type="ECO:0000313" key="4">
    <source>
        <dbReference type="EMBL" id="ORX82849.1"/>
    </source>
</evidence>
<proteinExistence type="predicted"/>
<dbReference type="InterPro" id="IPR036047">
    <property type="entry name" value="F-box-like_dom_sf"/>
</dbReference>
<dbReference type="AlphaFoldDB" id="A0A1Y1XAU5"/>
<reference evidence="4 5" key="1">
    <citation type="submission" date="2016-07" db="EMBL/GenBank/DDBJ databases">
        <title>Pervasive Adenine N6-methylation of Active Genes in Fungi.</title>
        <authorList>
            <consortium name="DOE Joint Genome Institute"/>
            <person name="Mondo S.J."/>
            <person name="Dannebaum R.O."/>
            <person name="Kuo R.C."/>
            <person name="Labutti K."/>
            <person name="Haridas S."/>
            <person name="Kuo A."/>
            <person name="Salamov A."/>
            <person name="Ahrendt S.R."/>
            <person name="Lipzen A."/>
            <person name="Sullivan W."/>
            <person name="Andreopoulos W.B."/>
            <person name="Clum A."/>
            <person name="Lindquist E."/>
            <person name="Daum C."/>
            <person name="Ramamoorthy G.K."/>
            <person name="Gryganskyi A."/>
            <person name="Culley D."/>
            <person name="Magnuson J.K."/>
            <person name="James T.Y."/>
            <person name="O'Malley M.A."/>
            <person name="Stajich J.E."/>
            <person name="Spatafora J.W."/>
            <person name="Visel A."/>
            <person name="Grigoriev I.V."/>
        </authorList>
    </citation>
    <scope>NUCLEOTIDE SEQUENCE [LARGE SCALE GENOMIC DNA]</scope>
    <source>
        <strain evidence="4 5">CBS 931.73</strain>
    </source>
</reference>
<dbReference type="PANTHER" id="PTHR10706:SF130">
    <property type="entry name" value="F-BOX ONLY PROTEIN 31"/>
    <property type="match status" value="1"/>
</dbReference>
<dbReference type="InParanoid" id="A0A1Y1XAU5"/>
<evidence type="ECO:0000256" key="1">
    <source>
        <dbReference type="ARBA" id="ARBA00004906"/>
    </source>
</evidence>
<evidence type="ECO:0000256" key="2">
    <source>
        <dbReference type="ARBA" id="ARBA00022786"/>
    </source>
</evidence>
<dbReference type="STRING" id="1314790.A0A1Y1XAU5"/>
<gene>
    <name evidence="4" type="ORF">K493DRAFT_388414</name>
</gene>
<dbReference type="SUPFAM" id="SSF81383">
    <property type="entry name" value="F-box domain"/>
    <property type="match status" value="1"/>
</dbReference>
<comment type="caution">
    <text evidence="4">The sequence shown here is derived from an EMBL/GenBank/DDBJ whole genome shotgun (WGS) entry which is preliminary data.</text>
</comment>
<dbReference type="EMBL" id="MCFE01000658">
    <property type="protein sequence ID" value="ORX82849.1"/>
    <property type="molecule type" value="Genomic_DNA"/>
</dbReference>
<name>A0A1Y1XAU5_9FUNG</name>
<dbReference type="Proteomes" id="UP000193498">
    <property type="component" value="Unassembled WGS sequence"/>
</dbReference>
<dbReference type="Pfam" id="PF12014">
    <property type="entry name" value="Cyclin_D1_bind"/>
    <property type="match status" value="1"/>
</dbReference>
<dbReference type="GO" id="GO:0016567">
    <property type="term" value="P:protein ubiquitination"/>
    <property type="evidence" value="ECO:0007669"/>
    <property type="project" value="UniProtKB-UniPathway"/>
</dbReference>
<dbReference type="InterPro" id="IPR045048">
    <property type="entry name" value="FBXO31/39"/>
</dbReference>